<dbReference type="RefSeq" id="WP_052439394.1">
    <property type="nucleotide sequence ID" value="NZ_BBPN01000048.1"/>
</dbReference>
<evidence type="ECO:0000256" key="2">
    <source>
        <dbReference type="ARBA" id="ARBA00023235"/>
    </source>
</evidence>
<accession>A0A1H7X936</accession>
<dbReference type="PANTHER" id="PTHR21198:SF7">
    <property type="entry name" value="ASPARTATE-GLUTAMATE RACEMASE FAMILY"/>
    <property type="match status" value="1"/>
</dbReference>
<dbReference type="AlphaFoldDB" id="A0A1H7X936"/>
<name>A0A1H7X936_STRJI</name>
<keyword evidence="2" id="KW-0413">Isomerase</keyword>
<evidence type="ECO:0000256" key="1">
    <source>
        <dbReference type="ARBA" id="ARBA00007847"/>
    </source>
</evidence>
<dbReference type="Gene3D" id="3.40.50.1860">
    <property type="match status" value="2"/>
</dbReference>
<keyword evidence="4" id="KW-1185">Reference proteome</keyword>
<dbReference type="Proteomes" id="UP000183015">
    <property type="component" value="Unassembled WGS sequence"/>
</dbReference>
<dbReference type="EMBL" id="FOAZ01000023">
    <property type="protein sequence ID" value="SEM29648.1"/>
    <property type="molecule type" value="Genomic_DNA"/>
</dbReference>
<comment type="similarity">
    <text evidence="1">Belongs to the aspartate/glutamate racemases family.</text>
</comment>
<evidence type="ECO:0000313" key="4">
    <source>
        <dbReference type="Proteomes" id="UP000183015"/>
    </source>
</evidence>
<dbReference type="PROSITE" id="PS00924">
    <property type="entry name" value="ASP_GLU_RACEMASE_2"/>
    <property type="match status" value="1"/>
</dbReference>
<evidence type="ECO:0000313" key="3">
    <source>
        <dbReference type="EMBL" id="SEM29648.1"/>
    </source>
</evidence>
<dbReference type="eggNOG" id="COG1794">
    <property type="taxonomic scope" value="Bacteria"/>
</dbReference>
<dbReference type="NCBIfam" id="TIGR00035">
    <property type="entry name" value="asp_race"/>
    <property type="match status" value="1"/>
</dbReference>
<dbReference type="PROSITE" id="PS00923">
    <property type="entry name" value="ASP_GLU_RACEMASE_1"/>
    <property type="match status" value="1"/>
</dbReference>
<dbReference type="InterPro" id="IPR004380">
    <property type="entry name" value="Asp_race"/>
</dbReference>
<sequence>MNDASYEGPAKTIVGILGGMGPSATADFMAKLVARTPAAMEFEHLPLAIWSNPEIPDRTRALLGLGPSPVPSMVDGVRRLIAMGARSIAIPCNTAHAFLPEIRQLVDVPFIDMIRATVDAIVCEYVGVRSVGLLATEGTRRAGLYAAECERRGLTLVNLDPGEQGAWVSPAIHMVKTGGDLAVARLGIRKAAQRLHQLGADIVVAGCTEIPLVSQDATQIVSIVDATDCLASAVVLQSVGHVC</sequence>
<dbReference type="STRING" id="235985.SAMN05414137_12314"/>
<proteinExistence type="inferred from homology"/>
<organism evidence="3 4">
    <name type="scientific">Streptacidiphilus jiangxiensis</name>
    <dbReference type="NCBI Taxonomy" id="235985"/>
    <lineage>
        <taxon>Bacteria</taxon>
        <taxon>Bacillati</taxon>
        <taxon>Actinomycetota</taxon>
        <taxon>Actinomycetes</taxon>
        <taxon>Kitasatosporales</taxon>
        <taxon>Streptomycetaceae</taxon>
        <taxon>Streptacidiphilus</taxon>
    </lineage>
</organism>
<dbReference type="InterPro" id="IPR018187">
    <property type="entry name" value="Asp/Glu_racemase_AS_1"/>
</dbReference>
<dbReference type="Pfam" id="PF01177">
    <property type="entry name" value="Asp_Glu_race"/>
    <property type="match status" value="1"/>
</dbReference>
<dbReference type="GO" id="GO:0047661">
    <property type="term" value="F:amino-acid racemase activity"/>
    <property type="evidence" value="ECO:0007669"/>
    <property type="project" value="InterPro"/>
</dbReference>
<dbReference type="InterPro" id="IPR033134">
    <property type="entry name" value="Asp/Glu_racemase_AS_2"/>
</dbReference>
<reference evidence="4" key="1">
    <citation type="submission" date="2016-10" db="EMBL/GenBank/DDBJ databases">
        <authorList>
            <person name="Varghese N."/>
        </authorList>
    </citation>
    <scope>NUCLEOTIDE SEQUENCE [LARGE SCALE GENOMIC DNA]</scope>
    <source>
        <strain evidence="4">DSM 45096 / BCRC 16803 / CGMCC 4.1857 / CIP 109030 / JCM 12277 / KCTC 19219 / NBRC 100920 / 33214</strain>
    </source>
</reference>
<dbReference type="InterPro" id="IPR015942">
    <property type="entry name" value="Asp/Glu/hydantoin_racemase"/>
</dbReference>
<dbReference type="OrthoDB" id="9803739at2"/>
<dbReference type="PANTHER" id="PTHR21198">
    <property type="entry name" value="GLUTAMATE RACEMASE"/>
    <property type="match status" value="1"/>
</dbReference>
<protein>
    <submittedName>
        <fullName evidence="3">Aspartate racemase</fullName>
    </submittedName>
</protein>
<dbReference type="InterPro" id="IPR001920">
    <property type="entry name" value="Asp/Glu_race"/>
</dbReference>
<dbReference type="SUPFAM" id="SSF53681">
    <property type="entry name" value="Aspartate/glutamate racemase"/>
    <property type="match status" value="2"/>
</dbReference>
<gene>
    <name evidence="3" type="ORF">SAMN05414137_12314</name>
</gene>